<dbReference type="PANTHER" id="PTHR32347">
    <property type="entry name" value="EFFLUX SYSTEM COMPONENT YKNX-RELATED"/>
    <property type="match status" value="1"/>
</dbReference>
<dbReference type="EMBL" id="DVHM01000141">
    <property type="protein sequence ID" value="HIR71326.1"/>
    <property type="molecule type" value="Genomic_DNA"/>
</dbReference>
<feature type="domain" description="YknX-like beta-barrel" evidence="5">
    <location>
        <begin position="255"/>
        <end position="339"/>
    </location>
</feature>
<dbReference type="InterPro" id="IPR050465">
    <property type="entry name" value="UPF0194_transport"/>
</dbReference>
<proteinExistence type="predicted"/>
<reference evidence="6" key="2">
    <citation type="journal article" date="2021" name="PeerJ">
        <title>Extensive microbial diversity within the chicken gut microbiome revealed by metagenomics and culture.</title>
        <authorList>
            <person name="Gilroy R."/>
            <person name="Ravi A."/>
            <person name="Getino M."/>
            <person name="Pursley I."/>
            <person name="Horton D.L."/>
            <person name="Alikhan N.F."/>
            <person name="Baker D."/>
            <person name="Gharbi K."/>
            <person name="Hall N."/>
            <person name="Watson M."/>
            <person name="Adriaenssens E.M."/>
            <person name="Foster-Nyarko E."/>
            <person name="Jarju S."/>
            <person name="Secka A."/>
            <person name="Antonio M."/>
            <person name="Oren A."/>
            <person name="Chaudhuri R.R."/>
            <person name="La Ragione R."/>
            <person name="Hildebrand F."/>
            <person name="Pallen M.J."/>
        </authorList>
    </citation>
    <scope>NUCLEOTIDE SEQUENCE</scope>
    <source>
        <strain evidence="6">ChiSjej5B23-6657</strain>
    </source>
</reference>
<gene>
    <name evidence="6" type="ORF">IAA55_08600</name>
</gene>
<evidence type="ECO:0000313" key="6">
    <source>
        <dbReference type="EMBL" id="HIR71326.1"/>
    </source>
</evidence>
<name>A0A9D1JB38_9FIRM</name>
<dbReference type="InterPro" id="IPR058647">
    <property type="entry name" value="BSH_CzcB-like"/>
</dbReference>
<accession>A0A9D1JB38</accession>
<dbReference type="Proteomes" id="UP000823912">
    <property type="component" value="Unassembled WGS sequence"/>
</dbReference>
<sequence length="434" mass="46304">MRAKIAEHKKLTVVIVLLAAVIIGAVVFRALSAPEEEPAYGQEGVQAFRLKPQDLSTSIHTSGKVESAGVVEITTEMTGQITELPVSLGDHVQQGDVLCVFDGQEIRQQIADLENQDAQARKEVDRQRRRLQQDLDTAKAQQQAAASMQASAQEMYQKVVNGEMEGDAETVLGQLSDAQNANAEAASAVSAAQEALNSVDESAVTQNSAQLQKLRQQLNQLTVTAPQSGIITSLNVSRGSIPNGSLMRIEDDGNLKVTVNIREQDILKISEGMNARITCDAVGSDQVFSGQVIRVINFASASGGSDAGGEGGSGGGYSATISLEPGTPLLLGMSVKVEILLDDAGEQLAVPYDAIAPDDEGNSYIYRAVEQEDGTYIVEQVAVTAGVAGEYYTAVTAEDLKEGDIIINDPYMVTEGQKVELYLPEDEDLYPDQE</sequence>
<dbReference type="GO" id="GO:0030313">
    <property type="term" value="C:cell envelope"/>
    <property type="evidence" value="ECO:0007669"/>
    <property type="project" value="UniProtKB-SubCell"/>
</dbReference>
<evidence type="ECO:0000313" key="7">
    <source>
        <dbReference type="Proteomes" id="UP000823912"/>
    </source>
</evidence>
<dbReference type="Pfam" id="PF25973">
    <property type="entry name" value="BSH_CzcB"/>
    <property type="match status" value="1"/>
</dbReference>
<dbReference type="Pfam" id="PF25990">
    <property type="entry name" value="Beta-barrel_YknX"/>
    <property type="match status" value="1"/>
</dbReference>
<dbReference type="SUPFAM" id="SSF111369">
    <property type="entry name" value="HlyD-like secretion proteins"/>
    <property type="match status" value="2"/>
</dbReference>
<evidence type="ECO:0000256" key="2">
    <source>
        <dbReference type="ARBA" id="ARBA00023054"/>
    </source>
</evidence>
<organism evidence="6 7">
    <name type="scientific">Candidatus Pullilachnospira gallistercoris</name>
    <dbReference type="NCBI Taxonomy" id="2840911"/>
    <lineage>
        <taxon>Bacteria</taxon>
        <taxon>Bacillati</taxon>
        <taxon>Bacillota</taxon>
        <taxon>Clostridia</taxon>
        <taxon>Lachnospirales</taxon>
        <taxon>Lachnospiraceae</taxon>
        <taxon>Lachnospiraceae incertae sedis</taxon>
        <taxon>Candidatus Pullilachnospira</taxon>
    </lineage>
</organism>
<evidence type="ECO:0000259" key="4">
    <source>
        <dbReference type="Pfam" id="PF25973"/>
    </source>
</evidence>
<keyword evidence="2 3" id="KW-0175">Coiled coil</keyword>
<evidence type="ECO:0000256" key="1">
    <source>
        <dbReference type="ARBA" id="ARBA00004196"/>
    </source>
</evidence>
<dbReference type="AlphaFoldDB" id="A0A9D1JB38"/>
<dbReference type="Gene3D" id="2.40.50.100">
    <property type="match status" value="1"/>
</dbReference>
<comment type="subcellular location">
    <subcellularLocation>
        <location evidence="1">Cell envelope</location>
    </subcellularLocation>
</comment>
<comment type="caution">
    <text evidence="6">The sequence shown here is derived from an EMBL/GenBank/DDBJ whole genome shotgun (WGS) entry which is preliminary data.</text>
</comment>
<feature type="coiled-coil region" evidence="3">
    <location>
        <begin position="103"/>
        <end position="141"/>
    </location>
</feature>
<reference evidence="6" key="1">
    <citation type="submission" date="2020-10" db="EMBL/GenBank/DDBJ databases">
        <authorList>
            <person name="Gilroy R."/>
        </authorList>
    </citation>
    <scope>NUCLEOTIDE SEQUENCE</scope>
    <source>
        <strain evidence="6">ChiSjej5B23-6657</strain>
    </source>
</reference>
<dbReference type="InterPro" id="IPR058636">
    <property type="entry name" value="Beta-barrel_YknX"/>
</dbReference>
<dbReference type="Gene3D" id="1.10.287.470">
    <property type="entry name" value="Helix hairpin bin"/>
    <property type="match status" value="1"/>
</dbReference>
<dbReference type="Gene3D" id="2.40.420.20">
    <property type="match status" value="1"/>
</dbReference>
<dbReference type="Gene3D" id="2.40.30.170">
    <property type="match status" value="1"/>
</dbReference>
<feature type="coiled-coil region" evidence="3">
    <location>
        <begin position="175"/>
        <end position="224"/>
    </location>
</feature>
<evidence type="ECO:0000256" key="3">
    <source>
        <dbReference type="SAM" id="Coils"/>
    </source>
</evidence>
<feature type="domain" description="CzcB-like barrel-sandwich hybrid" evidence="4">
    <location>
        <begin position="70"/>
        <end position="240"/>
    </location>
</feature>
<protein>
    <submittedName>
        <fullName evidence="6">Efflux RND transporter periplasmic adaptor subunit</fullName>
    </submittedName>
</protein>
<evidence type="ECO:0000259" key="5">
    <source>
        <dbReference type="Pfam" id="PF25990"/>
    </source>
</evidence>
<dbReference type="PANTHER" id="PTHR32347:SF23">
    <property type="entry name" value="BLL5650 PROTEIN"/>
    <property type="match status" value="1"/>
</dbReference>